<dbReference type="PATRIC" id="fig|570277.3.peg.2996"/>
<dbReference type="Pfam" id="PF13727">
    <property type="entry name" value="CoA_binding_3"/>
    <property type="match status" value="1"/>
</dbReference>
<dbReference type="PANTHER" id="PTHR30576">
    <property type="entry name" value="COLANIC BIOSYNTHESIS UDP-GLUCOSE LIPID CARRIER TRANSFERASE"/>
    <property type="match status" value="1"/>
</dbReference>
<feature type="transmembrane region" description="Helical" evidence="7">
    <location>
        <begin position="272"/>
        <end position="293"/>
    </location>
</feature>
<feature type="transmembrane region" description="Helical" evidence="7">
    <location>
        <begin position="49"/>
        <end position="70"/>
    </location>
</feature>
<dbReference type="STRING" id="570277.EZMO1_2776"/>
<evidence type="ECO:0000256" key="4">
    <source>
        <dbReference type="ARBA" id="ARBA00022692"/>
    </source>
</evidence>
<protein>
    <submittedName>
        <fullName evidence="9">Undecaprenyl-phosphate galactosephosphotransferase</fullName>
    </submittedName>
</protein>
<dbReference type="RefSeq" id="WP_082211566.1">
    <property type="nucleotide sequence ID" value="NZ_CP013251.1"/>
</dbReference>
<keyword evidence="5 7" id="KW-1133">Transmembrane helix</keyword>
<dbReference type="Proteomes" id="UP000071065">
    <property type="component" value="Chromosome"/>
</dbReference>
<evidence type="ECO:0000256" key="6">
    <source>
        <dbReference type="ARBA" id="ARBA00023136"/>
    </source>
</evidence>
<evidence type="ECO:0000256" key="2">
    <source>
        <dbReference type="ARBA" id="ARBA00006464"/>
    </source>
</evidence>
<dbReference type="GO" id="GO:0016780">
    <property type="term" value="F:phosphotransferase activity, for other substituted phosphate groups"/>
    <property type="evidence" value="ECO:0007669"/>
    <property type="project" value="TreeGrafter"/>
</dbReference>
<dbReference type="PANTHER" id="PTHR30576:SF0">
    <property type="entry name" value="UNDECAPRENYL-PHOSPHATE N-ACETYLGALACTOSAMINYL 1-PHOSPHATE TRANSFERASE-RELATED"/>
    <property type="match status" value="1"/>
</dbReference>
<comment type="subcellular location">
    <subcellularLocation>
        <location evidence="1">Membrane</location>
        <topology evidence="1">Multi-pass membrane protein</topology>
    </subcellularLocation>
</comment>
<dbReference type="NCBIfam" id="TIGR03023">
    <property type="entry name" value="WcaJ_sugtrans"/>
    <property type="match status" value="1"/>
</dbReference>
<proteinExistence type="inferred from homology"/>
<keyword evidence="6 7" id="KW-0472">Membrane</keyword>
<dbReference type="AlphaFoldDB" id="A0A142BDK0"/>
<sequence>MSYEFSLSRSNIPAILFVLLDVIITYLTGNTVLWLRFGHVVTSLDYQSLSVIHAFLVVSVSILLGVYQSWRGRSLSYFLTIVVCSWVISFILLVAFLVMTKSTEQYSRLWLGSWIISSILFSVLFRILITAFLRSIRIRGRNSKRVLVIGRGRNFHSIVSEIGEHNEWGYRLDACLEYSDLSALTGLVKKQVDADHDFDECWICLPLKDSSVIEELLFTLRFYTMDIRYMPGLRDIELLNHRITPIAGFYSLDLSCSPLNEWTSAVKRIEDVLVSMIAIILLFPIMVPVALIVKLTSNGPIFFKQKRLGVNGKNINVYKFRTMHVHSEDQGVVTQAVKVDRRLTPVGSFLRKTSLDELPQFFNVLEGSMSVVGPRPHAIPHNEHYKELVDSYMKRHKVKPGITGLAQINGYRGETDTLEKMQKRVEMDLKYINSWSVLLDLKIIFLTVFRGFTGPNAY</sequence>
<evidence type="ECO:0000313" key="10">
    <source>
        <dbReference type="Proteomes" id="UP000071065"/>
    </source>
</evidence>
<dbReference type="KEGG" id="emp:EZMO1_2776"/>
<evidence type="ECO:0000256" key="7">
    <source>
        <dbReference type="SAM" id="Phobius"/>
    </source>
</evidence>
<name>A0A142BDK0_9GAMM</name>
<keyword evidence="4 7" id="KW-0812">Transmembrane</keyword>
<feature type="transmembrane region" description="Helical" evidence="7">
    <location>
        <begin position="77"/>
        <end position="99"/>
    </location>
</feature>
<feature type="domain" description="Bacterial sugar transferase" evidence="8">
    <location>
        <begin position="267"/>
        <end position="450"/>
    </location>
</feature>
<accession>A0A142BDK0</accession>
<evidence type="ECO:0000256" key="5">
    <source>
        <dbReference type="ARBA" id="ARBA00022989"/>
    </source>
</evidence>
<keyword evidence="3 9" id="KW-0808">Transferase</keyword>
<evidence type="ECO:0000313" key="9">
    <source>
        <dbReference type="EMBL" id="AMO56826.1"/>
    </source>
</evidence>
<dbReference type="OrthoDB" id="9808602at2"/>
<gene>
    <name evidence="9" type="primary">wcaJ</name>
    <name evidence="9" type="ORF">EZMO1_2776</name>
</gene>
<feature type="transmembrane region" description="Helical" evidence="7">
    <location>
        <begin position="111"/>
        <end position="133"/>
    </location>
</feature>
<dbReference type="InterPro" id="IPR003362">
    <property type="entry name" value="Bact_transf"/>
</dbReference>
<dbReference type="Pfam" id="PF02397">
    <property type="entry name" value="Bac_transf"/>
    <property type="match status" value="1"/>
</dbReference>
<evidence type="ECO:0000256" key="1">
    <source>
        <dbReference type="ARBA" id="ARBA00004141"/>
    </source>
</evidence>
<dbReference type="GO" id="GO:0016020">
    <property type="term" value="C:membrane"/>
    <property type="evidence" value="ECO:0007669"/>
    <property type="project" value="UniProtKB-SubCell"/>
</dbReference>
<evidence type="ECO:0000259" key="8">
    <source>
        <dbReference type="Pfam" id="PF02397"/>
    </source>
</evidence>
<feature type="transmembrane region" description="Helical" evidence="7">
    <location>
        <begin position="12"/>
        <end position="37"/>
    </location>
</feature>
<dbReference type="InterPro" id="IPR017475">
    <property type="entry name" value="EPS_sugar_tfrase"/>
</dbReference>
<dbReference type="EMBL" id="CP013251">
    <property type="protein sequence ID" value="AMO56826.1"/>
    <property type="molecule type" value="Genomic_DNA"/>
</dbReference>
<organism evidence="9 10">
    <name type="scientific">Endozoicomonas montiporae CL-33</name>
    <dbReference type="NCBI Taxonomy" id="570277"/>
    <lineage>
        <taxon>Bacteria</taxon>
        <taxon>Pseudomonadati</taxon>
        <taxon>Pseudomonadota</taxon>
        <taxon>Gammaproteobacteria</taxon>
        <taxon>Oceanospirillales</taxon>
        <taxon>Endozoicomonadaceae</taxon>
        <taxon>Endozoicomonas</taxon>
    </lineage>
</organism>
<dbReference type="NCBIfam" id="TIGR03025">
    <property type="entry name" value="EPS_sugtrans"/>
    <property type="match status" value="1"/>
</dbReference>
<dbReference type="InterPro" id="IPR017473">
    <property type="entry name" value="Undecaprenyl-P_gluc_Ptfrase"/>
</dbReference>
<evidence type="ECO:0000256" key="3">
    <source>
        <dbReference type="ARBA" id="ARBA00022679"/>
    </source>
</evidence>
<reference evidence="9 10" key="1">
    <citation type="journal article" date="2016" name="Front. Microbiol.">
        <title>Genomic Insight into the Host-Endosymbiont Relationship of Endozoicomonas montiporae CL-33(T) with its Coral Host.</title>
        <authorList>
            <person name="Ding J.-Y."/>
            <person name="Shiu J.-H."/>
            <person name="Chen W.-M."/>
            <person name="Chiang Y.-R."/>
            <person name="Tang S.-L."/>
        </authorList>
    </citation>
    <scope>NUCLEOTIDE SEQUENCE [LARGE SCALE GENOMIC DNA]</scope>
    <source>
        <strain evidence="9 10">CL-33</strain>
    </source>
</reference>
<comment type="similarity">
    <text evidence="2">Belongs to the bacterial sugar transferase family.</text>
</comment>